<dbReference type="InterPro" id="IPR000859">
    <property type="entry name" value="CUB_dom"/>
</dbReference>
<feature type="non-terminal residue" evidence="4">
    <location>
        <position position="74"/>
    </location>
</feature>
<comment type="caution">
    <text evidence="4">The sequence shown here is derived from an EMBL/GenBank/DDBJ whole genome shotgun (WGS) entry which is preliminary data.</text>
</comment>
<evidence type="ECO:0000259" key="3">
    <source>
        <dbReference type="PROSITE" id="PS01180"/>
    </source>
</evidence>
<proteinExistence type="predicted"/>
<dbReference type="Pfam" id="PF00431">
    <property type="entry name" value="CUB"/>
    <property type="match status" value="1"/>
</dbReference>
<name>A0ABD0R7L1_CIRMR</name>
<feature type="non-terminal residue" evidence="4">
    <location>
        <position position="1"/>
    </location>
</feature>
<dbReference type="CDD" id="cd00041">
    <property type="entry name" value="CUB"/>
    <property type="match status" value="1"/>
</dbReference>
<protein>
    <recommendedName>
        <fullName evidence="3">CUB domain-containing protein</fullName>
    </recommendedName>
</protein>
<reference evidence="4 5" key="1">
    <citation type="submission" date="2024-05" db="EMBL/GenBank/DDBJ databases">
        <title>Genome sequencing and assembly of Indian major carp, Cirrhinus mrigala (Hamilton, 1822).</title>
        <authorList>
            <person name="Mohindra V."/>
            <person name="Chowdhury L.M."/>
            <person name="Lal K."/>
            <person name="Jena J.K."/>
        </authorList>
    </citation>
    <scope>NUCLEOTIDE SEQUENCE [LARGE SCALE GENOMIC DNA]</scope>
    <source>
        <strain evidence="4">CM1030</strain>
        <tissue evidence="4">Blood</tissue>
    </source>
</reference>
<evidence type="ECO:0000256" key="2">
    <source>
        <dbReference type="PROSITE-ProRule" id="PRU00059"/>
    </source>
</evidence>
<dbReference type="PROSITE" id="PS01180">
    <property type="entry name" value="CUB"/>
    <property type="match status" value="1"/>
</dbReference>
<evidence type="ECO:0000313" key="4">
    <source>
        <dbReference type="EMBL" id="KAL0193917.1"/>
    </source>
</evidence>
<evidence type="ECO:0000256" key="1">
    <source>
        <dbReference type="ARBA" id="ARBA00023157"/>
    </source>
</evidence>
<dbReference type="Proteomes" id="UP001529510">
    <property type="component" value="Unassembled WGS sequence"/>
</dbReference>
<comment type="caution">
    <text evidence="2">Lacks conserved residue(s) required for the propagation of feature annotation.</text>
</comment>
<accession>A0ABD0R7L1</accession>
<keyword evidence="1" id="KW-1015">Disulfide bond</keyword>
<dbReference type="AlphaFoldDB" id="A0ABD0R7L1"/>
<dbReference type="SUPFAM" id="SSF49854">
    <property type="entry name" value="Spermadhesin, CUB domain"/>
    <property type="match status" value="1"/>
</dbReference>
<feature type="domain" description="CUB" evidence="3">
    <location>
        <begin position="1"/>
        <end position="74"/>
    </location>
</feature>
<dbReference type="EMBL" id="JAMKFB020000005">
    <property type="protein sequence ID" value="KAL0193917.1"/>
    <property type="molecule type" value="Genomic_DNA"/>
</dbReference>
<dbReference type="InterPro" id="IPR035914">
    <property type="entry name" value="Sperma_CUB_dom_sf"/>
</dbReference>
<organism evidence="4 5">
    <name type="scientific">Cirrhinus mrigala</name>
    <name type="common">Mrigala</name>
    <dbReference type="NCBI Taxonomy" id="683832"/>
    <lineage>
        <taxon>Eukaryota</taxon>
        <taxon>Metazoa</taxon>
        <taxon>Chordata</taxon>
        <taxon>Craniata</taxon>
        <taxon>Vertebrata</taxon>
        <taxon>Euteleostomi</taxon>
        <taxon>Actinopterygii</taxon>
        <taxon>Neopterygii</taxon>
        <taxon>Teleostei</taxon>
        <taxon>Ostariophysi</taxon>
        <taxon>Cypriniformes</taxon>
        <taxon>Cyprinidae</taxon>
        <taxon>Labeoninae</taxon>
        <taxon>Labeonini</taxon>
        <taxon>Cirrhinus</taxon>
    </lineage>
</organism>
<gene>
    <name evidence="4" type="ORF">M9458_012213</name>
</gene>
<keyword evidence="5" id="KW-1185">Reference proteome</keyword>
<sequence>VPGASVILFNFTFFNIVDQTDMVELLDGYSNQVVARFDGRNPPRDIVNISADFVILYFYSDRTNEAQGFSVLYH</sequence>
<evidence type="ECO:0000313" key="5">
    <source>
        <dbReference type="Proteomes" id="UP001529510"/>
    </source>
</evidence>
<dbReference type="Gene3D" id="2.60.120.290">
    <property type="entry name" value="Spermadhesin, CUB domain"/>
    <property type="match status" value="1"/>
</dbReference>